<comment type="caution">
    <text evidence="1">The sequence shown here is derived from an EMBL/GenBank/DDBJ whole genome shotgun (WGS) entry which is preliminary data.</text>
</comment>
<evidence type="ECO:0000313" key="2">
    <source>
        <dbReference type="Proteomes" id="UP000325081"/>
    </source>
</evidence>
<gene>
    <name evidence="1" type="ORF">STAS_17447</name>
</gene>
<dbReference type="Proteomes" id="UP000325081">
    <property type="component" value="Unassembled WGS sequence"/>
</dbReference>
<organism evidence="1 2">
    <name type="scientific">Striga asiatica</name>
    <name type="common">Asiatic witchweed</name>
    <name type="synonym">Buchnera asiatica</name>
    <dbReference type="NCBI Taxonomy" id="4170"/>
    <lineage>
        <taxon>Eukaryota</taxon>
        <taxon>Viridiplantae</taxon>
        <taxon>Streptophyta</taxon>
        <taxon>Embryophyta</taxon>
        <taxon>Tracheophyta</taxon>
        <taxon>Spermatophyta</taxon>
        <taxon>Magnoliopsida</taxon>
        <taxon>eudicotyledons</taxon>
        <taxon>Gunneridae</taxon>
        <taxon>Pentapetalae</taxon>
        <taxon>asterids</taxon>
        <taxon>lamiids</taxon>
        <taxon>Lamiales</taxon>
        <taxon>Orobanchaceae</taxon>
        <taxon>Buchnereae</taxon>
        <taxon>Striga</taxon>
    </lineage>
</organism>
<evidence type="ECO:0000313" key="1">
    <source>
        <dbReference type="EMBL" id="GER40766.1"/>
    </source>
</evidence>
<keyword evidence="2" id="KW-1185">Reference proteome</keyword>
<reference evidence="2" key="1">
    <citation type="journal article" date="2019" name="Curr. Biol.">
        <title>Genome Sequence of Striga asiatica Provides Insight into the Evolution of Plant Parasitism.</title>
        <authorList>
            <person name="Yoshida S."/>
            <person name="Kim S."/>
            <person name="Wafula E.K."/>
            <person name="Tanskanen J."/>
            <person name="Kim Y.M."/>
            <person name="Honaas L."/>
            <person name="Yang Z."/>
            <person name="Spallek T."/>
            <person name="Conn C.E."/>
            <person name="Ichihashi Y."/>
            <person name="Cheong K."/>
            <person name="Cui S."/>
            <person name="Der J.P."/>
            <person name="Gundlach H."/>
            <person name="Jiao Y."/>
            <person name="Hori C."/>
            <person name="Ishida J.K."/>
            <person name="Kasahara H."/>
            <person name="Kiba T."/>
            <person name="Kim M.S."/>
            <person name="Koo N."/>
            <person name="Laohavisit A."/>
            <person name="Lee Y.H."/>
            <person name="Lumba S."/>
            <person name="McCourt P."/>
            <person name="Mortimer J.C."/>
            <person name="Mutuku J.M."/>
            <person name="Nomura T."/>
            <person name="Sasaki-Sekimoto Y."/>
            <person name="Seto Y."/>
            <person name="Wang Y."/>
            <person name="Wakatake T."/>
            <person name="Sakakibara H."/>
            <person name="Demura T."/>
            <person name="Yamaguchi S."/>
            <person name="Yoneyama K."/>
            <person name="Manabe R.I."/>
            <person name="Nelson D.C."/>
            <person name="Schulman A.H."/>
            <person name="Timko M.P."/>
            <person name="dePamphilis C.W."/>
            <person name="Choi D."/>
            <person name="Shirasu K."/>
        </authorList>
    </citation>
    <scope>NUCLEOTIDE SEQUENCE [LARGE SCALE GENOMIC DNA]</scope>
    <source>
        <strain evidence="2">cv. UVA1</strain>
    </source>
</reference>
<dbReference type="AlphaFoldDB" id="A0A5A7Q781"/>
<proteinExistence type="predicted"/>
<name>A0A5A7Q781_STRAF</name>
<sequence length="343" mass="38285">MEKVQLVNLLWQIVCWRRRDCPAPAAFMRWRVDRWRTMLGKMGPTLSKWWRDKSGDREWDDNKPDISPHNCGLLSSYLNTIITSRTENLKQSKYSHLVISIVWRQVSTNVSNTGPGGVISGVQKHVPLETTFHVPSQGFRQLSAQNYPTPAKSLVERKQIIRHYTLRIPTEIVIPLVVVLTKHVDHIEIESSSPITTHLKSSSLSSTNSTSLTTSIIPCTILWARILVLLNAVGRGGVGPGQEVGPRGFVEEDEAMGGVGPPPRLDVRFSVGPGLFGGEQAEHEVAEIGRLSFGAAGWGELEGREMRLLFGYEIVMKPRAIPINIMSSSCVWHWLQILISTLV</sequence>
<dbReference type="EMBL" id="BKCP01005960">
    <property type="protein sequence ID" value="GER40766.1"/>
    <property type="molecule type" value="Genomic_DNA"/>
</dbReference>
<accession>A0A5A7Q781</accession>
<protein>
    <submittedName>
        <fullName evidence="1">Mitochondrial substrate carrier family protein</fullName>
    </submittedName>
</protein>
<feature type="non-terminal residue" evidence="1">
    <location>
        <position position="343"/>
    </location>
</feature>